<name>A0ABP8I9G4_9BACT</name>
<dbReference type="Proteomes" id="UP001501153">
    <property type="component" value="Unassembled WGS sequence"/>
</dbReference>
<feature type="chain" id="PRO_5045636315" evidence="2">
    <location>
        <begin position="21"/>
        <end position="201"/>
    </location>
</feature>
<keyword evidence="2" id="KW-0732">Signal</keyword>
<organism evidence="3 4">
    <name type="scientific">Hymenobacter saemangeumensis</name>
    <dbReference type="NCBI Taxonomy" id="1084522"/>
    <lineage>
        <taxon>Bacteria</taxon>
        <taxon>Pseudomonadati</taxon>
        <taxon>Bacteroidota</taxon>
        <taxon>Cytophagia</taxon>
        <taxon>Cytophagales</taxon>
        <taxon>Hymenobacteraceae</taxon>
        <taxon>Hymenobacter</taxon>
    </lineage>
</organism>
<evidence type="ECO:0000256" key="2">
    <source>
        <dbReference type="SAM" id="SignalP"/>
    </source>
</evidence>
<reference evidence="4" key="1">
    <citation type="journal article" date="2019" name="Int. J. Syst. Evol. Microbiol.">
        <title>The Global Catalogue of Microorganisms (GCM) 10K type strain sequencing project: providing services to taxonomists for standard genome sequencing and annotation.</title>
        <authorList>
            <consortium name="The Broad Institute Genomics Platform"/>
            <consortium name="The Broad Institute Genome Sequencing Center for Infectious Disease"/>
            <person name="Wu L."/>
            <person name="Ma J."/>
        </authorList>
    </citation>
    <scope>NUCLEOTIDE SEQUENCE [LARGE SCALE GENOMIC DNA]</scope>
    <source>
        <strain evidence="4">JCM 17923</strain>
    </source>
</reference>
<evidence type="ECO:0000256" key="1">
    <source>
        <dbReference type="SAM" id="MobiDB-lite"/>
    </source>
</evidence>
<keyword evidence="4" id="KW-1185">Reference proteome</keyword>
<dbReference type="EMBL" id="BAABGZ010000015">
    <property type="protein sequence ID" value="GAA4353883.1"/>
    <property type="molecule type" value="Genomic_DNA"/>
</dbReference>
<evidence type="ECO:0000313" key="4">
    <source>
        <dbReference type="Proteomes" id="UP001501153"/>
    </source>
</evidence>
<comment type="caution">
    <text evidence="3">The sequence shown here is derived from an EMBL/GenBank/DDBJ whole genome shotgun (WGS) entry which is preliminary data.</text>
</comment>
<feature type="region of interest" description="Disordered" evidence="1">
    <location>
        <begin position="60"/>
        <end position="99"/>
    </location>
</feature>
<proteinExistence type="predicted"/>
<feature type="region of interest" description="Disordered" evidence="1">
    <location>
        <begin position="23"/>
        <end position="46"/>
    </location>
</feature>
<feature type="signal peptide" evidence="2">
    <location>
        <begin position="1"/>
        <end position="20"/>
    </location>
</feature>
<evidence type="ECO:0000313" key="3">
    <source>
        <dbReference type="EMBL" id="GAA4353883.1"/>
    </source>
</evidence>
<gene>
    <name evidence="3" type="ORF">GCM10023185_14890</name>
</gene>
<sequence>MTSSRFFAALLLAFPLGALAQASTSDTATPPPPGAVVTETTEDLDPATGKVVRRTTRTYTMPGGTAATPSVAGRATTPAAVPSGTTSRPAPAPASEAADVRATDAQISTFLGRKTAVANMTAPALLDAYGRFMDKVRSTRQGWRPSDWALAGSVLASLNARYEQLRPNMSFDDKLTIRTQQAEFHALRTGRQISDQVSDKL</sequence>
<dbReference type="RefSeq" id="WP_345235353.1">
    <property type="nucleotide sequence ID" value="NZ_BAABGZ010000015.1"/>
</dbReference>
<protein>
    <submittedName>
        <fullName evidence="3">Uncharacterized protein</fullName>
    </submittedName>
</protein>
<accession>A0ABP8I9G4</accession>